<dbReference type="PANTHER" id="PTHR10422">
    <property type="entry name" value="CYTOCHROME C OXIDASE SUBUNIT 1"/>
    <property type="match status" value="1"/>
</dbReference>
<comment type="pathway">
    <text evidence="2 9">Energy metabolism; oxidative phosphorylation.</text>
</comment>
<dbReference type="EC" id="7.1.1.9" evidence="9"/>
<feature type="domain" description="Cytochrome oxidase subunit I profile" evidence="11">
    <location>
        <begin position="1"/>
        <end position="131"/>
    </location>
</feature>
<evidence type="ECO:0000256" key="3">
    <source>
        <dbReference type="ARBA" id="ARBA00009578"/>
    </source>
</evidence>
<dbReference type="InterPro" id="IPR036927">
    <property type="entry name" value="Cyt_c_oxase-like_su1_sf"/>
</dbReference>
<dbReference type="GO" id="GO:0005743">
    <property type="term" value="C:mitochondrial inner membrane"/>
    <property type="evidence" value="ECO:0007669"/>
    <property type="project" value="UniProtKB-SubCell"/>
</dbReference>
<evidence type="ECO:0000256" key="10">
    <source>
        <dbReference type="SAM" id="Phobius"/>
    </source>
</evidence>
<evidence type="ECO:0000256" key="6">
    <source>
        <dbReference type="ARBA" id="ARBA00022967"/>
    </source>
</evidence>
<feature type="transmembrane region" description="Helical" evidence="10">
    <location>
        <begin position="20"/>
        <end position="38"/>
    </location>
</feature>
<feature type="non-terminal residue" evidence="13">
    <location>
        <position position="213"/>
    </location>
</feature>
<evidence type="ECO:0000256" key="5">
    <source>
        <dbReference type="ARBA" id="ARBA00022660"/>
    </source>
</evidence>
<keyword evidence="10" id="KW-1133">Transmembrane helix</keyword>
<feature type="transmembrane region" description="Helical" evidence="10">
    <location>
        <begin position="102"/>
        <end position="122"/>
    </location>
</feature>
<feature type="transmembrane region" description="Helical" evidence="10">
    <location>
        <begin position="67"/>
        <end position="90"/>
    </location>
</feature>
<comment type="subcellular location">
    <subcellularLocation>
        <location evidence="9">Mitochondrion inner membrane</location>
        <topology evidence="9">Multi-pass membrane protein</topology>
    </subcellularLocation>
</comment>
<proteinExistence type="inferred from homology"/>
<dbReference type="InterPro" id="IPR000883">
    <property type="entry name" value="Cyt_C_Oxase_1"/>
</dbReference>
<evidence type="ECO:0000256" key="2">
    <source>
        <dbReference type="ARBA" id="ARBA00004673"/>
    </source>
</evidence>
<name>F8TVR0_9BILA</name>
<geneLocation type="mitochondrion" evidence="13"/>
<comment type="similarity">
    <text evidence="3 9">Belongs to the heme-copper respiratory oxidase family.</text>
</comment>
<dbReference type="GO" id="GO:0022904">
    <property type="term" value="P:respiratory electron transport chain"/>
    <property type="evidence" value="ECO:0007669"/>
    <property type="project" value="TreeGrafter"/>
</dbReference>
<evidence type="ECO:0000256" key="9">
    <source>
        <dbReference type="RuleBase" id="RU000369"/>
    </source>
</evidence>
<dbReference type="UniPathway" id="UPA00705"/>
<reference evidence="13" key="1">
    <citation type="journal article" date="2012" name="Am. J. Trop. Med. Hyg.">
        <title>Genetic Characterization of Atypical Mansonella (Mansonella) ozzardi Microfilariae in Human Blood Samples from Northeastern Peru.</title>
        <authorList>
            <person name="Marcos L.A."/>
            <person name="Arrospide N."/>
            <person name="Recuenco S."/>
            <person name="Cabezas C."/>
            <person name="Weil G.J."/>
            <person name="Fischer P.U."/>
        </authorList>
    </citation>
    <scope>NUCLEOTIDE SEQUENCE</scope>
    <source>
        <strain evidence="13">COI_4a1_12082010</strain>
        <strain evidence="12">COI_4a_12202010clone2</strain>
    </source>
</reference>
<evidence type="ECO:0000313" key="13">
    <source>
        <dbReference type="EMBL" id="AEI30248.1"/>
    </source>
</evidence>
<dbReference type="GO" id="GO:0004129">
    <property type="term" value="F:cytochrome-c oxidase activity"/>
    <property type="evidence" value="ECO:0007669"/>
    <property type="project" value="UniProtKB-EC"/>
</dbReference>
<dbReference type="GO" id="GO:0046872">
    <property type="term" value="F:metal ion binding"/>
    <property type="evidence" value="ECO:0007669"/>
    <property type="project" value="UniProtKB-KW"/>
</dbReference>
<dbReference type="GO" id="GO:0006119">
    <property type="term" value="P:oxidative phosphorylation"/>
    <property type="evidence" value="ECO:0007669"/>
    <property type="project" value="UniProtKB-UniPathway"/>
</dbReference>
<dbReference type="EMBL" id="JF412343">
    <property type="protein sequence ID" value="AEI30246.1"/>
    <property type="molecule type" value="Genomic_DNA"/>
</dbReference>
<dbReference type="PRINTS" id="PR01165">
    <property type="entry name" value="CYCOXIDASEI"/>
</dbReference>
<organism evidence="13">
    <name type="scientific">Mansonella ozzardi</name>
    <dbReference type="NCBI Taxonomy" id="122354"/>
    <lineage>
        <taxon>Eukaryota</taxon>
        <taxon>Metazoa</taxon>
        <taxon>Ecdysozoa</taxon>
        <taxon>Nematoda</taxon>
        <taxon>Chromadorea</taxon>
        <taxon>Rhabditida</taxon>
        <taxon>Spirurina</taxon>
        <taxon>Spiruromorpha</taxon>
        <taxon>Filarioidea</taxon>
        <taxon>Onchocercidae</taxon>
        <taxon>Mansonella</taxon>
    </lineage>
</organism>
<dbReference type="Pfam" id="PF00115">
    <property type="entry name" value="COX1"/>
    <property type="match status" value="1"/>
</dbReference>
<keyword evidence="9 13" id="KW-0496">Mitochondrion</keyword>
<protein>
    <recommendedName>
        <fullName evidence="4 9">Cytochrome c oxidase subunit 1</fullName>
        <ecNumber evidence="9">7.1.1.9</ecNumber>
    </recommendedName>
</protein>
<comment type="catalytic activity">
    <reaction evidence="8">
        <text>4 Fe(II)-[cytochrome c] + O2 + 8 H(+)(in) = 4 Fe(III)-[cytochrome c] + 2 H2O + 4 H(+)(out)</text>
        <dbReference type="Rhea" id="RHEA:11436"/>
        <dbReference type="Rhea" id="RHEA-COMP:10350"/>
        <dbReference type="Rhea" id="RHEA-COMP:14399"/>
        <dbReference type="ChEBI" id="CHEBI:15377"/>
        <dbReference type="ChEBI" id="CHEBI:15378"/>
        <dbReference type="ChEBI" id="CHEBI:15379"/>
        <dbReference type="ChEBI" id="CHEBI:29033"/>
        <dbReference type="ChEBI" id="CHEBI:29034"/>
        <dbReference type="EC" id="7.1.1.9"/>
    </reaction>
    <physiologicalReaction direction="left-to-right" evidence="8">
        <dbReference type="Rhea" id="RHEA:11437"/>
    </physiologicalReaction>
</comment>
<dbReference type="InterPro" id="IPR023616">
    <property type="entry name" value="Cyt_c_oxase-like_su1_dom"/>
</dbReference>
<gene>
    <name evidence="13" type="primary">COI</name>
</gene>
<comment type="function">
    <text evidence="9">Component of the cytochrome c oxidase, the last enzyme in the mitochondrial electron transport chain which drives oxidative phosphorylation. The respiratory chain contains 3 multisubunit complexes succinate dehydrogenase (complex II, CII), ubiquinol-cytochrome c oxidoreductase (cytochrome b-c1 complex, complex III, CIII) and cytochrome c oxidase (complex IV, CIV), that cooperate to transfer electrons derived from NADH and succinate to molecular oxygen, creating an electrochemical gradient over the inner membrane that drives transmembrane transport and the ATP synthase. Cytochrome c oxidase is the component of the respiratory chain that catalyzes the reduction of oxygen to water. Electrons originating from reduced cytochrome c in the intermembrane space (IMS) are transferred via the dinuclear copper A center (CU(A)) of subunit 2 and heme A of subunit 1 to the active site in subunit 1, a binuclear center (BNC) formed by heme A3 and copper B (CU(B)). The BNC reduces molecular oxygen to 2 water molecules using 4 electrons from cytochrome c in the IMS and 4 protons from the mitochondrial matrix.</text>
</comment>
<dbReference type="GO" id="GO:0015990">
    <property type="term" value="P:electron transport coupled proton transport"/>
    <property type="evidence" value="ECO:0007669"/>
    <property type="project" value="TreeGrafter"/>
</dbReference>
<evidence type="ECO:0000313" key="12">
    <source>
        <dbReference type="EMBL" id="AEI30246.1"/>
    </source>
</evidence>
<keyword evidence="9 10" id="KW-0812">Transmembrane</keyword>
<dbReference type="PANTHER" id="PTHR10422:SF18">
    <property type="entry name" value="CYTOCHROME C OXIDASE SUBUNIT 1"/>
    <property type="match status" value="1"/>
</dbReference>
<dbReference type="PROSITE" id="PS50855">
    <property type="entry name" value="COX1"/>
    <property type="match status" value="1"/>
</dbReference>
<feature type="non-terminal residue" evidence="13">
    <location>
        <position position="1"/>
    </location>
</feature>
<keyword evidence="9" id="KW-0813">Transport</keyword>
<evidence type="ECO:0000256" key="4">
    <source>
        <dbReference type="ARBA" id="ARBA00015947"/>
    </source>
</evidence>
<sequence>WMLPVMLGAPEMAFPRVNALSFWVTFSALLMVYQSFFIDGGPGSSWTFYPLPSPLSTVGQPEMSLDVMILGLYTVGIDSLLSSINFMVTVQNMCSIAVTLDQISMFVWISYLTSFLLVLSVTVLAGSLLFFCWTVILMHLSMTLGSEVVLYFISIRFDFLVIQKFMLLFCLFLGLSESLFCFWQSTNKDDFCSNLDCCLGHFCLSLPYVYGWY</sequence>
<evidence type="ECO:0000256" key="8">
    <source>
        <dbReference type="ARBA" id="ARBA00049512"/>
    </source>
</evidence>
<dbReference type="AlphaFoldDB" id="F8TVR0"/>
<dbReference type="SUPFAM" id="SSF81442">
    <property type="entry name" value="Cytochrome c oxidase subunit I-like"/>
    <property type="match status" value="1"/>
</dbReference>
<keyword evidence="9" id="KW-0408">Iron</keyword>
<evidence type="ECO:0000259" key="11">
    <source>
        <dbReference type="PROSITE" id="PS50855"/>
    </source>
</evidence>
<evidence type="ECO:0000256" key="7">
    <source>
        <dbReference type="ARBA" id="ARBA00022982"/>
    </source>
</evidence>
<keyword evidence="9" id="KW-0479">Metal-binding</keyword>
<keyword evidence="9" id="KW-0999">Mitochondrion inner membrane</keyword>
<dbReference type="GO" id="GO:0020037">
    <property type="term" value="F:heme binding"/>
    <property type="evidence" value="ECO:0007669"/>
    <property type="project" value="InterPro"/>
</dbReference>
<accession>F8TVR0</accession>
<feature type="transmembrane region" description="Helical" evidence="10">
    <location>
        <begin position="165"/>
        <end position="185"/>
    </location>
</feature>
<keyword evidence="7 9" id="KW-0249">Electron transport</keyword>
<keyword evidence="9" id="KW-0349">Heme</keyword>
<comment type="cofactor">
    <cofactor evidence="1">
        <name>heme</name>
        <dbReference type="ChEBI" id="CHEBI:30413"/>
    </cofactor>
</comment>
<keyword evidence="9 10" id="KW-0472">Membrane</keyword>
<feature type="transmembrane region" description="Helical" evidence="10">
    <location>
        <begin position="128"/>
        <end position="153"/>
    </location>
</feature>
<dbReference type="EMBL" id="JF412345">
    <property type="protein sequence ID" value="AEI30248.1"/>
    <property type="molecule type" value="Genomic_DNA"/>
</dbReference>
<keyword evidence="5 9" id="KW-0679">Respiratory chain</keyword>
<evidence type="ECO:0000256" key="1">
    <source>
        <dbReference type="ARBA" id="ARBA00001971"/>
    </source>
</evidence>
<dbReference type="Gene3D" id="1.20.210.10">
    <property type="entry name" value="Cytochrome c oxidase-like, subunit I domain"/>
    <property type="match status" value="1"/>
</dbReference>
<keyword evidence="9" id="KW-0186">Copper</keyword>
<keyword evidence="6" id="KW-1278">Translocase</keyword>